<feature type="domain" description="Glycoside hydrolase family 5 C-terminal" evidence="7">
    <location>
        <begin position="497"/>
        <end position="586"/>
    </location>
</feature>
<dbReference type="GO" id="GO:0016042">
    <property type="term" value="P:lipid catabolic process"/>
    <property type="evidence" value="ECO:0007669"/>
    <property type="project" value="UniProtKB-ARBA"/>
</dbReference>
<dbReference type="InterPro" id="IPR041036">
    <property type="entry name" value="GH5_C"/>
</dbReference>
<keyword evidence="9" id="KW-1185">Reference proteome</keyword>
<feature type="domain" description="Glycoside hydrolase family 5" evidence="6">
    <location>
        <begin position="87"/>
        <end position="362"/>
    </location>
</feature>
<dbReference type="GO" id="GO:1901136">
    <property type="term" value="P:carbohydrate derivative catabolic process"/>
    <property type="evidence" value="ECO:0007669"/>
    <property type="project" value="UniProtKB-ARBA"/>
</dbReference>
<feature type="signal peptide" evidence="5">
    <location>
        <begin position="1"/>
        <end position="26"/>
    </location>
</feature>
<name>A0ABD1YY18_9MARC</name>
<evidence type="ECO:0000256" key="2">
    <source>
        <dbReference type="ARBA" id="ARBA00022801"/>
    </source>
</evidence>
<dbReference type="InterPro" id="IPR013780">
    <property type="entry name" value="Glyco_hydro_b"/>
</dbReference>
<dbReference type="Gene3D" id="3.20.20.80">
    <property type="entry name" value="Glycosidases"/>
    <property type="match status" value="1"/>
</dbReference>
<dbReference type="Proteomes" id="UP001605036">
    <property type="component" value="Unassembled WGS sequence"/>
</dbReference>
<dbReference type="GO" id="GO:0004553">
    <property type="term" value="F:hydrolase activity, hydrolyzing O-glycosyl compounds"/>
    <property type="evidence" value="ECO:0007669"/>
    <property type="project" value="UniProtKB-ARBA"/>
</dbReference>
<evidence type="ECO:0000259" key="7">
    <source>
        <dbReference type="Pfam" id="PF18564"/>
    </source>
</evidence>
<keyword evidence="2 4" id="KW-0378">Hydrolase</keyword>
<reference evidence="8 9" key="1">
    <citation type="submission" date="2024-09" db="EMBL/GenBank/DDBJ databases">
        <title>Chromosome-scale assembly of Riccia fluitans.</title>
        <authorList>
            <person name="Paukszto L."/>
            <person name="Sawicki J."/>
            <person name="Karawczyk K."/>
            <person name="Piernik-Szablinska J."/>
            <person name="Szczecinska M."/>
            <person name="Mazdziarz M."/>
        </authorList>
    </citation>
    <scope>NUCLEOTIDE SEQUENCE [LARGE SCALE GENOMIC DNA]</scope>
    <source>
        <strain evidence="8">Rf_01</strain>
        <tissue evidence="8">Aerial parts of the thallus</tissue>
    </source>
</reference>
<evidence type="ECO:0000256" key="5">
    <source>
        <dbReference type="SAM" id="SignalP"/>
    </source>
</evidence>
<feature type="chain" id="PRO_5044855814" evidence="5">
    <location>
        <begin position="27"/>
        <end position="596"/>
    </location>
</feature>
<dbReference type="InterPro" id="IPR017853">
    <property type="entry name" value="GH"/>
</dbReference>
<dbReference type="Pfam" id="PF18564">
    <property type="entry name" value="Glyco_hydro_5_C"/>
    <property type="match status" value="1"/>
</dbReference>
<evidence type="ECO:0000256" key="1">
    <source>
        <dbReference type="ARBA" id="ARBA00005641"/>
    </source>
</evidence>
<dbReference type="InterPro" id="IPR001547">
    <property type="entry name" value="Glyco_hydro_5"/>
</dbReference>
<gene>
    <name evidence="8" type="ORF">R1flu_006081</name>
</gene>
<evidence type="ECO:0000259" key="6">
    <source>
        <dbReference type="Pfam" id="PF00150"/>
    </source>
</evidence>
<dbReference type="Pfam" id="PF00150">
    <property type="entry name" value="Cellulase"/>
    <property type="match status" value="1"/>
</dbReference>
<organism evidence="8 9">
    <name type="scientific">Riccia fluitans</name>
    <dbReference type="NCBI Taxonomy" id="41844"/>
    <lineage>
        <taxon>Eukaryota</taxon>
        <taxon>Viridiplantae</taxon>
        <taxon>Streptophyta</taxon>
        <taxon>Embryophyta</taxon>
        <taxon>Marchantiophyta</taxon>
        <taxon>Marchantiopsida</taxon>
        <taxon>Marchantiidae</taxon>
        <taxon>Marchantiales</taxon>
        <taxon>Ricciaceae</taxon>
        <taxon>Riccia</taxon>
    </lineage>
</organism>
<keyword evidence="3 4" id="KW-0326">Glycosidase</keyword>
<dbReference type="EMBL" id="JBHFFA010000003">
    <property type="protein sequence ID" value="KAL2634602.1"/>
    <property type="molecule type" value="Genomic_DNA"/>
</dbReference>
<protein>
    <submittedName>
        <fullName evidence="8">Uncharacterized protein</fullName>
    </submittedName>
</protein>
<dbReference type="SUPFAM" id="SSF51445">
    <property type="entry name" value="(Trans)glycosidases"/>
    <property type="match status" value="1"/>
</dbReference>
<proteinExistence type="inferred from homology"/>
<dbReference type="InterPro" id="IPR052066">
    <property type="entry name" value="Glycosphingolipid_Hydrolases"/>
</dbReference>
<evidence type="ECO:0000256" key="3">
    <source>
        <dbReference type="ARBA" id="ARBA00023295"/>
    </source>
</evidence>
<sequence length="596" mass="67158">MPLRSLPWIILLQHTLISLLLAFAWGLQARGGFRDDAATAIFHVDPGSGRIQDQSRRERIFHGLNVVVKGSPWHPRLEAFDPQFSFSDADISLLREWGVNVVRLGVMWPGVEPKRGQVNSTYLNVMQTIVRKLHSAGIYTVLEFHQDLFSAQFCGEGLPSWIFGDSSDGTASPVKQTRRRMHYPSTFPEPLGKRWPSDWGKDGWEPSVERCNKHAWWWYYFSYAVSRAFQDLYENKRSWGDLLARHWTVVAEAFKDEPGIMGYELMNEPWPGDIFRNPLLLLPGVADFKNLAGLFDKLQAAIRSVDGGKLLFFETITFDNFRCGLRDVPGGPQWKNMTVLSYHYYTPPNFSVNQAFSERLKESKRLGCGSMLTEFFVSTEREKLLKLRKSLLGKGFNESSPGKASAGGWRLEGEVLQVNSLTDEFGHLLTPGGRRRVERRGSDNSVDGVLTAADAHLQSWIGWEYKAFYNKTGSVVEQSLFGVDGKLNIVLAKKLARTYPRAVCGNTRSFSFDPSTSSFFLSYIAGSSCFGVDSQLSAPTEIFVHRNFYYTQGLSVEVNQECASITEKASLVYVEHSVDCIGLVIDVRIDRLCASG</sequence>
<dbReference type="PANTHER" id="PTHR31308">
    <property type="match status" value="1"/>
</dbReference>
<evidence type="ECO:0000313" key="9">
    <source>
        <dbReference type="Proteomes" id="UP001605036"/>
    </source>
</evidence>
<keyword evidence="5" id="KW-0732">Signal</keyword>
<evidence type="ECO:0000313" key="8">
    <source>
        <dbReference type="EMBL" id="KAL2634602.1"/>
    </source>
</evidence>
<dbReference type="PANTHER" id="PTHR31308:SF3">
    <property type="entry name" value="ENDOGLYCOCERAMIDASE"/>
    <property type="match status" value="1"/>
</dbReference>
<comment type="similarity">
    <text evidence="1 4">Belongs to the glycosyl hydrolase 5 (cellulase A) family.</text>
</comment>
<evidence type="ECO:0000256" key="4">
    <source>
        <dbReference type="RuleBase" id="RU361153"/>
    </source>
</evidence>
<dbReference type="Gene3D" id="2.60.40.1180">
    <property type="entry name" value="Golgi alpha-mannosidase II"/>
    <property type="match status" value="1"/>
</dbReference>
<dbReference type="AlphaFoldDB" id="A0ABD1YY18"/>
<comment type="caution">
    <text evidence="8">The sequence shown here is derived from an EMBL/GenBank/DDBJ whole genome shotgun (WGS) entry which is preliminary data.</text>
</comment>
<accession>A0ABD1YY18</accession>